<protein>
    <recommendedName>
        <fullName evidence="4">CBM1 domain-containing protein</fullName>
    </recommendedName>
</protein>
<keyword evidence="1" id="KW-0732">Signal</keyword>
<dbReference type="EMBL" id="MCFH01000001">
    <property type="protein sequence ID" value="ORX61239.1"/>
    <property type="molecule type" value="Genomic_DNA"/>
</dbReference>
<evidence type="ECO:0000313" key="3">
    <source>
        <dbReference type="Proteomes" id="UP000193719"/>
    </source>
</evidence>
<feature type="signal peptide" evidence="1">
    <location>
        <begin position="1"/>
        <end position="20"/>
    </location>
</feature>
<evidence type="ECO:0000313" key="2">
    <source>
        <dbReference type="EMBL" id="ORX61239.1"/>
    </source>
</evidence>
<evidence type="ECO:0000256" key="1">
    <source>
        <dbReference type="SAM" id="SignalP"/>
    </source>
</evidence>
<reference evidence="2 3" key="2">
    <citation type="submission" date="2016-08" db="EMBL/GenBank/DDBJ databases">
        <title>Pervasive Adenine N6-methylation of Active Genes in Fungi.</title>
        <authorList>
            <consortium name="DOE Joint Genome Institute"/>
            <person name="Mondo S.J."/>
            <person name="Dannebaum R.O."/>
            <person name="Kuo R.C."/>
            <person name="Labutti K."/>
            <person name="Haridas S."/>
            <person name="Kuo A."/>
            <person name="Salamov A."/>
            <person name="Ahrendt S.R."/>
            <person name="Lipzen A."/>
            <person name="Sullivan W."/>
            <person name="Andreopoulos W.B."/>
            <person name="Clum A."/>
            <person name="Lindquist E."/>
            <person name="Daum C."/>
            <person name="Ramamoorthy G.K."/>
            <person name="Gryganskyi A."/>
            <person name="Culley D."/>
            <person name="Magnuson J.K."/>
            <person name="James T.Y."/>
            <person name="O'Malley M.A."/>
            <person name="Stajich J.E."/>
            <person name="Spatafora J.W."/>
            <person name="Visel A."/>
            <person name="Grigoriev I.V."/>
        </authorList>
    </citation>
    <scope>NUCLEOTIDE SEQUENCE [LARGE SCALE GENOMIC DNA]</scope>
    <source>
        <strain evidence="3">finn</strain>
    </source>
</reference>
<proteinExistence type="predicted"/>
<accession>A0A1Y1VP91</accession>
<dbReference type="Proteomes" id="UP000193719">
    <property type="component" value="Unassembled WGS sequence"/>
</dbReference>
<dbReference type="AlphaFoldDB" id="A0A1Y1VP91"/>
<dbReference type="STRING" id="1754191.A0A1Y1VP91"/>
<comment type="caution">
    <text evidence="2">The sequence shown here is derived from an EMBL/GenBank/DDBJ whole genome shotgun (WGS) entry which is preliminary data.</text>
</comment>
<gene>
    <name evidence="2" type="ORF">BCR36DRAFT_272420</name>
</gene>
<organism evidence="2 3">
    <name type="scientific">Piromyces finnis</name>
    <dbReference type="NCBI Taxonomy" id="1754191"/>
    <lineage>
        <taxon>Eukaryota</taxon>
        <taxon>Fungi</taxon>
        <taxon>Fungi incertae sedis</taxon>
        <taxon>Chytridiomycota</taxon>
        <taxon>Chytridiomycota incertae sedis</taxon>
        <taxon>Neocallimastigomycetes</taxon>
        <taxon>Neocallimastigales</taxon>
        <taxon>Neocallimastigaceae</taxon>
        <taxon>Piromyces</taxon>
    </lineage>
</organism>
<keyword evidence="3" id="KW-1185">Reference proteome</keyword>
<dbReference type="OrthoDB" id="10500783at2759"/>
<name>A0A1Y1VP91_9FUNG</name>
<feature type="chain" id="PRO_5013276878" description="CBM1 domain-containing protein" evidence="1">
    <location>
        <begin position="21"/>
        <end position="76"/>
    </location>
</feature>
<reference evidence="2 3" key="1">
    <citation type="submission" date="2016-08" db="EMBL/GenBank/DDBJ databases">
        <title>Genomes of anaerobic fungi encode conserved fungal cellulosomes for biomass hydrolysis.</title>
        <authorList>
            <consortium name="DOE Joint Genome Institute"/>
            <person name="Haitjema C.H."/>
            <person name="Gilmore S.P."/>
            <person name="Henske J.K."/>
            <person name="Solomon K.V."/>
            <person name="De Groot R."/>
            <person name="Kuo A."/>
            <person name="Mondo S.J."/>
            <person name="Salamov A.A."/>
            <person name="Labutti K."/>
            <person name="Zhao Z."/>
            <person name="Chiniquy J."/>
            <person name="Barry K."/>
            <person name="Brewer H.M."/>
            <person name="Purvine S.O."/>
            <person name="Wright A.T."/>
            <person name="Boxma B."/>
            <person name="Van Alen T."/>
            <person name="Hackstein J.H."/>
            <person name="Baker S.E."/>
            <person name="Grigoriev I.V."/>
            <person name="O'Malley M.A."/>
        </authorList>
    </citation>
    <scope>NUCLEOTIDE SEQUENCE [LARGE SCALE GENOMIC DNA]</scope>
    <source>
        <strain evidence="3">finn</strain>
    </source>
</reference>
<evidence type="ECO:0008006" key="4">
    <source>
        <dbReference type="Google" id="ProtNLM"/>
    </source>
</evidence>
<sequence>MKLLYILFNITLIFLCNTYAYKIQTSFENKNTEAKEKREDKSDECIYINNLFGQDESFNCCEMDGIICEDGYIIEM</sequence>